<evidence type="ECO:0000313" key="16">
    <source>
        <dbReference type="Proteomes" id="UP001626550"/>
    </source>
</evidence>
<evidence type="ECO:0000256" key="13">
    <source>
        <dbReference type="ARBA" id="ARBA00031547"/>
    </source>
</evidence>
<evidence type="ECO:0000256" key="8">
    <source>
        <dbReference type="ARBA" id="ARBA00022741"/>
    </source>
</evidence>
<evidence type="ECO:0000256" key="2">
    <source>
        <dbReference type="ARBA" id="ARBA00004141"/>
    </source>
</evidence>
<dbReference type="Pfam" id="PF02535">
    <property type="entry name" value="Zip"/>
    <property type="match status" value="1"/>
</dbReference>
<keyword evidence="4" id="KW-0808">Transferase</keyword>
<name>A0ABD2PPT8_9PLAT</name>
<dbReference type="Pfam" id="PF02696">
    <property type="entry name" value="SelO"/>
    <property type="match status" value="1"/>
</dbReference>
<evidence type="ECO:0000256" key="3">
    <source>
        <dbReference type="ARBA" id="ARBA00009747"/>
    </source>
</evidence>
<keyword evidence="8" id="KW-0547">Nucleotide-binding</keyword>
<keyword evidence="11 14" id="KW-1133">Transmembrane helix</keyword>
<evidence type="ECO:0000256" key="4">
    <source>
        <dbReference type="ARBA" id="ARBA00022679"/>
    </source>
</evidence>
<evidence type="ECO:0000256" key="12">
    <source>
        <dbReference type="ARBA" id="ARBA00023136"/>
    </source>
</evidence>
<evidence type="ECO:0000256" key="7">
    <source>
        <dbReference type="ARBA" id="ARBA00022723"/>
    </source>
</evidence>
<dbReference type="InterPro" id="IPR003689">
    <property type="entry name" value="ZIP"/>
</dbReference>
<feature type="transmembrane region" description="Helical" evidence="14">
    <location>
        <begin position="136"/>
        <end position="159"/>
    </location>
</feature>
<organism evidence="15 16">
    <name type="scientific">Cichlidogyrus casuarinus</name>
    <dbReference type="NCBI Taxonomy" id="1844966"/>
    <lineage>
        <taxon>Eukaryota</taxon>
        <taxon>Metazoa</taxon>
        <taxon>Spiralia</taxon>
        <taxon>Lophotrochozoa</taxon>
        <taxon>Platyhelminthes</taxon>
        <taxon>Monogenea</taxon>
        <taxon>Monopisthocotylea</taxon>
        <taxon>Dactylogyridea</taxon>
        <taxon>Ancyrocephalidae</taxon>
        <taxon>Cichlidogyrus</taxon>
    </lineage>
</organism>
<evidence type="ECO:0000256" key="11">
    <source>
        <dbReference type="ARBA" id="ARBA00022989"/>
    </source>
</evidence>
<keyword evidence="9" id="KW-0067">ATP-binding</keyword>
<feature type="transmembrane region" description="Helical" evidence="14">
    <location>
        <begin position="23"/>
        <end position="44"/>
    </location>
</feature>
<comment type="similarity">
    <text evidence="3">Belongs to the SELO family.</text>
</comment>
<evidence type="ECO:0000256" key="1">
    <source>
        <dbReference type="ARBA" id="ARBA00001946"/>
    </source>
</evidence>
<keyword evidence="12 14" id="KW-0472">Membrane</keyword>
<comment type="caution">
    <text evidence="15">The sequence shown here is derived from an EMBL/GenBank/DDBJ whole genome shotgun (WGS) entry which is preliminary data.</text>
</comment>
<evidence type="ECO:0000256" key="5">
    <source>
        <dbReference type="ARBA" id="ARBA00022692"/>
    </source>
</evidence>
<feature type="transmembrane region" description="Helical" evidence="14">
    <location>
        <begin position="171"/>
        <end position="192"/>
    </location>
</feature>
<evidence type="ECO:0000313" key="15">
    <source>
        <dbReference type="EMBL" id="KAL3309349.1"/>
    </source>
</evidence>
<keyword evidence="6" id="KW-0548">Nucleotidyltransferase</keyword>
<evidence type="ECO:0000256" key="10">
    <source>
        <dbReference type="ARBA" id="ARBA00022842"/>
    </source>
</evidence>
<dbReference type="GO" id="GO:0046872">
    <property type="term" value="F:metal ion binding"/>
    <property type="evidence" value="ECO:0007669"/>
    <property type="project" value="UniProtKB-KW"/>
</dbReference>
<comment type="subcellular location">
    <subcellularLocation>
        <location evidence="2">Membrane</location>
        <topology evidence="2">Multi-pass membrane protein</topology>
    </subcellularLocation>
</comment>
<reference evidence="15 16" key="1">
    <citation type="submission" date="2024-11" db="EMBL/GenBank/DDBJ databases">
        <title>Adaptive evolution of stress response genes in parasites aligns with host niche diversity.</title>
        <authorList>
            <person name="Hahn C."/>
            <person name="Resl P."/>
        </authorList>
    </citation>
    <scope>NUCLEOTIDE SEQUENCE [LARGE SCALE GENOMIC DNA]</scope>
    <source>
        <strain evidence="15">EGGRZ-B1_66</strain>
        <tissue evidence="15">Body</tissue>
    </source>
</reference>
<evidence type="ECO:0000256" key="9">
    <source>
        <dbReference type="ARBA" id="ARBA00022840"/>
    </source>
</evidence>
<dbReference type="AlphaFoldDB" id="A0ABD2PPT8"/>
<dbReference type="GO" id="GO:0005524">
    <property type="term" value="F:ATP binding"/>
    <property type="evidence" value="ECO:0007669"/>
    <property type="project" value="UniProtKB-KW"/>
</dbReference>
<sequence>MKEIKNRSHFQETHHHANTHTRIGFPLVAGFILMFIIDQVRAIYRIFNLIYEKLNFLSPGKSEVDHYSAKAAFVTTFGLVIHSLADGIAVGSAFASKETTLKLIVFLAIILHKAPAAFGFTSYMRNSGQPITRIKLHLLIFCLSAPIASFITFFAISFSPAKSDAEISGRISQALLFSGGTFLYVAIAHVMLDLIRSGNHGSPQPTDVEDDSVTLTHVPEKAESKTDHFSLLECSRTRALITLDRLKRGPNFENLAVKYLPLDTVAANYIRQVSNAFYSKVQPTPMSVPQLVALSEDAFALLDLPSPDPHDVEQTSLLADYFSGNKIWPDSVPIAHCYCGHQFGYFAGQLGDGAAITLGDVRNDKGERWEIQLKGAGLTPYSRTADGRKVLRSSIREFLCSEAMHYLGVASTRALCLVTSDTRVARDPFYDGNVIMERATICTRLAPTFIRFGSFEIANLRDPQTGRSGPSPGKWALVDTLVNYVVQYFYPQIWTEFQCHNDRALMYCEFYREVVRRTARLLAHWQTIGFCHGYFHSYKIG</sequence>
<feature type="transmembrane region" description="Helical" evidence="14">
    <location>
        <begin position="101"/>
        <end position="124"/>
    </location>
</feature>
<dbReference type="GO" id="GO:0016020">
    <property type="term" value="C:membrane"/>
    <property type="evidence" value="ECO:0007669"/>
    <property type="project" value="UniProtKB-SubCell"/>
</dbReference>
<keyword evidence="7" id="KW-0479">Metal-binding</keyword>
<feature type="transmembrane region" description="Helical" evidence="14">
    <location>
        <begin position="71"/>
        <end position="95"/>
    </location>
</feature>
<dbReference type="PANTHER" id="PTHR12153:SF15">
    <property type="entry name" value="PROTEIN ADENYLYLTRANSFERASE SELO, MITOCHONDRIAL"/>
    <property type="match status" value="1"/>
</dbReference>
<evidence type="ECO:0000256" key="6">
    <source>
        <dbReference type="ARBA" id="ARBA00022695"/>
    </source>
</evidence>
<keyword evidence="5 14" id="KW-0812">Transmembrane</keyword>
<gene>
    <name evidence="15" type="ORF">Ciccas_012104</name>
</gene>
<evidence type="ECO:0000256" key="14">
    <source>
        <dbReference type="SAM" id="Phobius"/>
    </source>
</evidence>
<keyword evidence="10" id="KW-0460">Magnesium</keyword>
<dbReference type="PANTHER" id="PTHR12153">
    <property type="entry name" value="SELENOPROTEIN O"/>
    <property type="match status" value="1"/>
</dbReference>
<dbReference type="EMBL" id="JBJKFK010004026">
    <property type="protein sequence ID" value="KAL3309349.1"/>
    <property type="molecule type" value="Genomic_DNA"/>
</dbReference>
<accession>A0ABD2PPT8</accession>
<protein>
    <recommendedName>
        <fullName evidence="13">Selenoprotein O</fullName>
    </recommendedName>
</protein>
<dbReference type="Proteomes" id="UP001626550">
    <property type="component" value="Unassembled WGS sequence"/>
</dbReference>
<proteinExistence type="inferred from homology"/>
<dbReference type="GO" id="GO:0016779">
    <property type="term" value="F:nucleotidyltransferase activity"/>
    <property type="evidence" value="ECO:0007669"/>
    <property type="project" value="UniProtKB-KW"/>
</dbReference>
<dbReference type="InterPro" id="IPR003846">
    <property type="entry name" value="SelO"/>
</dbReference>
<comment type="cofactor">
    <cofactor evidence="1">
        <name>Mg(2+)</name>
        <dbReference type="ChEBI" id="CHEBI:18420"/>
    </cofactor>
</comment>
<keyword evidence="16" id="KW-1185">Reference proteome</keyword>